<dbReference type="GO" id="GO:0006508">
    <property type="term" value="P:proteolysis"/>
    <property type="evidence" value="ECO:0007669"/>
    <property type="project" value="InterPro"/>
</dbReference>
<dbReference type="EMBL" id="CAJVPY010000700">
    <property type="protein sequence ID" value="CAG8487710.1"/>
    <property type="molecule type" value="Genomic_DNA"/>
</dbReference>
<name>A0A9N8ZG06_9GLOM</name>
<organism evidence="1 2">
    <name type="scientific">Dentiscutata erythropus</name>
    <dbReference type="NCBI Taxonomy" id="1348616"/>
    <lineage>
        <taxon>Eukaryota</taxon>
        <taxon>Fungi</taxon>
        <taxon>Fungi incertae sedis</taxon>
        <taxon>Mucoromycota</taxon>
        <taxon>Glomeromycotina</taxon>
        <taxon>Glomeromycetes</taxon>
        <taxon>Diversisporales</taxon>
        <taxon>Gigasporaceae</taxon>
        <taxon>Dentiscutata</taxon>
    </lineage>
</organism>
<evidence type="ECO:0000313" key="1">
    <source>
        <dbReference type="EMBL" id="CAG8487710.1"/>
    </source>
</evidence>
<dbReference type="InterPro" id="IPR009003">
    <property type="entry name" value="Peptidase_S1_PA"/>
</dbReference>
<dbReference type="OrthoDB" id="10037376at2759"/>
<dbReference type="InterPro" id="IPR043504">
    <property type="entry name" value="Peptidase_S1_PA_chymotrypsin"/>
</dbReference>
<accession>A0A9N8ZG06</accession>
<dbReference type="Gene3D" id="2.40.10.10">
    <property type="entry name" value="Trypsin-like serine proteases"/>
    <property type="match status" value="2"/>
</dbReference>
<gene>
    <name evidence="1" type="ORF">DERYTH_LOCUS2253</name>
</gene>
<dbReference type="AlphaFoldDB" id="A0A9N8ZG06"/>
<keyword evidence="2" id="KW-1185">Reference proteome</keyword>
<reference evidence="1" key="1">
    <citation type="submission" date="2021-06" db="EMBL/GenBank/DDBJ databases">
        <authorList>
            <person name="Kallberg Y."/>
            <person name="Tangrot J."/>
            <person name="Rosling A."/>
        </authorList>
    </citation>
    <scope>NUCLEOTIDE SEQUENCE</scope>
    <source>
        <strain evidence="1">MA453B</strain>
    </source>
</reference>
<dbReference type="SUPFAM" id="SSF50494">
    <property type="entry name" value="Trypsin-like serine proteases"/>
    <property type="match status" value="1"/>
</dbReference>
<dbReference type="GO" id="GO:0004252">
    <property type="term" value="F:serine-type endopeptidase activity"/>
    <property type="evidence" value="ECO:0007669"/>
    <property type="project" value="InterPro"/>
</dbReference>
<dbReference type="PROSITE" id="PS00134">
    <property type="entry name" value="TRYPSIN_HIS"/>
    <property type="match status" value="1"/>
</dbReference>
<proteinExistence type="predicted"/>
<evidence type="ECO:0000313" key="2">
    <source>
        <dbReference type="Proteomes" id="UP000789405"/>
    </source>
</evidence>
<dbReference type="InterPro" id="IPR018114">
    <property type="entry name" value="TRYPSIN_HIS"/>
</dbReference>
<sequence>MVNTINPEGENDKPFAVGILFFQQNPQDSHCTASVISTNDGNTGITAAHCLYDTDTGCFSDHLKFCPGYDNGKESRYGCVAVIKANIPTDYINHSVSDYATLKWSRILIVTFGYPQDGDMNCAEDRRTFCSWRGNASKENDSSVPLECVPPFLGHGSSGDPWLIKNSPPNNFGYLIGITSFAFTKTCSDI</sequence>
<comment type="caution">
    <text evidence="1">The sequence shown here is derived from an EMBL/GenBank/DDBJ whole genome shotgun (WGS) entry which is preliminary data.</text>
</comment>
<dbReference type="Proteomes" id="UP000789405">
    <property type="component" value="Unassembled WGS sequence"/>
</dbReference>
<protein>
    <submittedName>
        <fullName evidence="1">20955_t:CDS:1</fullName>
    </submittedName>
</protein>